<accession>A0A4T0FZ46</accession>
<proteinExistence type="predicted"/>
<dbReference type="OrthoDB" id="10308264at2759"/>
<evidence type="ECO:0000313" key="2">
    <source>
        <dbReference type="Proteomes" id="UP000310189"/>
    </source>
</evidence>
<organism evidence="1 2">
    <name type="scientific">Wallemia hederae</name>
    <dbReference type="NCBI Taxonomy" id="1540922"/>
    <lineage>
        <taxon>Eukaryota</taxon>
        <taxon>Fungi</taxon>
        <taxon>Dikarya</taxon>
        <taxon>Basidiomycota</taxon>
        <taxon>Wallemiomycotina</taxon>
        <taxon>Wallemiomycetes</taxon>
        <taxon>Wallemiales</taxon>
        <taxon>Wallemiaceae</taxon>
        <taxon>Wallemia</taxon>
    </lineage>
</organism>
<comment type="caution">
    <text evidence="1">The sequence shown here is derived from an EMBL/GenBank/DDBJ whole genome shotgun (WGS) entry which is preliminary data.</text>
</comment>
<reference evidence="1 2" key="1">
    <citation type="submission" date="2019-03" db="EMBL/GenBank/DDBJ databases">
        <title>Sequencing 23 genomes of Wallemia ichthyophaga.</title>
        <authorList>
            <person name="Gostincar C."/>
        </authorList>
    </citation>
    <scope>NUCLEOTIDE SEQUENCE [LARGE SCALE GENOMIC DNA]</scope>
    <source>
        <strain evidence="1 2">EXF-5753</strain>
    </source>
</reference>
<evidence type="ECO:0000313" key="1">
    <source>
        <dbReference type="EMBL" id="TIA93124.1"/>
    </source>
</evidence>
<sequence>MELEYKRVWGGNKSKAWSLGKTPSNDAYITPSKLTIYVPISYDDRKCQVITVNGGVNLHKFLYLYYSKPCDWDYGLRNYVSDDGVGKPRKDQYLGPDAHILAYYQIARGVYTVEILDKALDEVWMGELPMEDLIKLRS</sequence>
<dbReference type="Proteomes" id="UP000310189">
    <property type="component" value="Unassembled WGS sequence"/>
</dbReference>
<dbReference type="AlphaFoldDB" id="A0A4T0FZ46"/>
<keyword evidence="2" id="KW-1185">Reference proteome</keyword>
<name>A0A4T0FZ46_9BASI</name>
<gene>
    <name evidence="1" type="ORF">E3P99_00289</name>
</gene>
<protein>
    <submittedName>
        <fullName evidence="1">Uncharacterized protein</fullName>
    </submittedName>
</protein>
<dbReference type="EMBL" id="SPNW01000003">
    <property type="protein sequence ID" value="TIA93124.1"/>
    <property type="molecule type" value="Genomic_DNA"/>
</dbReference>